<organism evidence="2 3">
    <name type="scientific">Brassicogethes aeneus</name>
    <name type="common">Rape pollen beetle</name>
    <name type="synonym">Meligethes aeneus</name>
    <dbReference type="NCBI Taxonomy" id="1431903"/>
    <lineage>
        <taxon>Eukaryota</taxon>
        <taxon>Metazoa</taxon>
        <taxon>Ecdysozoa</taxon>
        <taxon>Arthropoda</taxon>
        <taxon>Hexapoda</taxon>
        <taxon>Insecta</taxon>
        <taxon>Pterygota</taxon>
        <taxon>Neoptera</taxon>
        <taxon>Endopterygota</taxon>
        <taxon>Coleoptera</taxon>
        <taxon>Polyphaga</taxon>
        <taxon>Cucujiformia</taxon>
        <taxon>Nitidulidae</taxon>
        <taxon>Meligethinae</taxon>
        <taxon>Brassicogethes</taxon>
    </lineage>
</organism>
<feature type="signal peptide" evidence="1">
    <location>
        <begin position="1"/>
        <end position="18"/>
    </location>
</feature>
<sequence length="115" mass="13402">MKYLVAVAVVVCFAQVYSQMPEAEKEKTLACALHKGPCTKEEQEIKDDVKLLLDNHCEKCTKEQIHMIEEFLEYVIARPSDWDELVKIYKLTKEQKEHLEDIADRGHEAAHEHLH</sequence>
<feature type="chain" id="PRO_5040165514" description="Chemosensory protein" evidence="1">
    <location>
        <begin position="19"/>
        <end position="115"/>
    </location>
</feature>
<gene>
    <name evidence="2" type="ORF">MELIAE_LOCUS8384</name>
</gene>
<dbReference type="EMBL" id="OV121136">
    <property type="protein sequence ID" value="CAH0557741.1"/>
    <property type="molecule type" value="Genomic_DNA"/>
</dbReference>
<dbReference type="Pfam" id="PF03392">
    <property type="entry name" value="OS-D"/>
    <property type="match status" value="1"/>
</dbReference>
<proteinExistence type="predicted"/>
<dbReference type="Proteomes" id="UP001154078">
    <property type="component" value="Chromosome 5"/>
</dbReference>
<keyword evidence="1" id="KW-0732">Signal</keyword>
<accession>A0A9P0B887</accession>
<keyword evidence="3" id="KW-1185">Reference proteome</keyword>
<name>A0A9P0B887_BRAAE</name>
<dbReference type="AlphaFoldDB" id="A0A9P0B887"/>
<evidence type="ECO:0000313" key="2">
    <source>
        <dbReference type="EMBL" id="CAH0557741.1"/>
    </source>
</evidence>
<dbReference type="InterPro" id="IPR036682">
    <property type="entry name" value="OS_D_A10/PebIII_sf"/>
</dbReference>
<evidence type="ECO:0000313" key="3">
    <source>
        <dbReference type="Proteomes" id="UP001154078"/>
    </source>
</evidence>
<dbReference type="InterPro" id="IPR005055">
    <property type="entry name" value="A10/PebIII"/>
</dbReference>
<dbReference type="Gene3D" id="1.10.2080.10">
    <property type="entry name" value="Insect odorant-binding protein A10/Ejaculatory bulb-specific protein 3"/>
    <property type="match status" value="1"/>
</dbReference>
<evidence type="ECO:0000256" key="1">
    <source>
        <dbReference type="SAM" id="SignalP"/>
    </source>
</evidence>
<dbReference type="SUPFAM" id="SSF100910">
    <property type="entry name" value="Chemosensory protein Csp2"/>
    <property type="match status" value="1"/>
</dbReference>
<reference evidence="2" key="1">
    <citation type="submission" date="2021-12" db="EMBL/GenBank/DDBJ databases">
        <authorList>
            <person name="King R."/>
        </authorList>
    </citation>
    <scope>NUCLEOTIDE SEQUENCE</scope>
</reference>
<evidence type="ECO:0008006" key="4">
    <source>
        <dbReference type="Google" id="ProtNLM"/>
    </source>
</evidence>
<protein>
    <recommendedName>
        <fullName evidence="4">Chemosensory protein</fullName>
    </recommendedName>
</protein>